<dbReference type="AlphaFoldDB" id="A0A5E4XXK2"/>
<evidence type="ECO:0000256" key="1">
    <source>
        <dbReference type="SAM" id="MobiDB-lite"/>
    </source>
</evidence>
<dbReference type="EMBL" id="CABPSE010000017">
    <property type="protein sequence ID" value="VVE41106.1"/>
    <property type="molecule type" value="Genomic_DNA"/>
</dbReference>
<feature type="transmembrane region" description="Helical" evidence="2">
    <location>
        <begin position="137"/>
        <end position="155"/>
    </location>
</feature>
<evidence type="ECO:0000256" key="2">
    <source>
        <dbReference type="SAM" id="Phobius"/>
    </source>
</evidence>
<keyword evidence="4" id="KW-1185">Reference proteome</keyword>
<sequence length="198" mass="21993">MENQKHTRSNRDQSTDTGNDTPLKEKAPTPSIPFGDHPKVEDGKFEIDQQTEKHIVQVVRRALHAESFEGPTPPPKHLEQYEKILPGSAKMIFDQFEKNAEHQRSMEERQMTLSERAIEFQGRDNADASRRDARGQLIAGGLVVFGLLVALAFGYFKQGVVAGLIVTSLLVAVLTGYLRKDTPIAPPPSTESGEDDDK</sequence>
<feature type="transmembrane region" description="Helical" evidence="2">
    <location>
        <begin position="161"/>
        <end position="178"/>
    </location>
</feature>
<organism evidence="3 4">
    <name type="scientific">Pandoraea communis</name>
    <dbReference type="NCBI Taxonomy" id="2508297"/>
    <lineage>
        <taxon>Bacteria</taxon>
        <taxon>Pseudomonadati</taxon>
        <taxon>Pseudomonadota</taxon>
        <taxon>Betaproteobacteria</taxon>
        <taxon>Burkholderiales</taxon>
        <taxon>Burkholderiaceae</taxon>
        <taxon>Pandoraea</taxon>
    </lineage>
</organism>
<gene>
    <name evidence="3" type="ORF">PCO31111_04176</name>
</gene>
<evidence type="ECO:0000313" key="3">
    <source>
        <dbReference type="EMBL" id="VVE41106.1"/>
    </source>
</evidence>
<reference evidence="3 4" key="1">
    <citation type="submission" date="2019-08" db="EMBL/GenBank/DDBJ databases">
        <authorList>
            <person name="Peeters C."/>
        </authorList>
    </citation>
    <scope>NUCLEOTIDE SEQUENCE [LARGE SCALE GENOMIC DNA]</scope>
    <source>
        <strain evidence="3 4">LMG 31111</strain>
    </source>
</reference>
<keyword evidence="2" id="KW-0472">Membrane</keyword>
<keyword evidence="2" id="KW-1133">Transmembrane helix</keyword>
<feature type="region of interest" description="Disordered" evidence="1">
    <location>
        <begin position="1"/>
        <end position="41"/>
    </location>
</feature>
<dbReference type="InterPro" id="IPR019284">
    <property type="entry name" value="RP532"/>
</dbReference>
<evidence type="ECO:0008006" key="5">
    <source>
        <dbReference type="Google" id="ProtNLM"/>
    </source>
</evidence>
<name>A0A5E4XXK2_9BURK</name>
<keyword evidence="2" id="KW-0812">Transmembrane</keyword>
<protein>
    <recommendedName>
        <fullName evidence="5">DUF2335 domain-containing protein</fullName>
    </recommendedName>
</protein>
<accession>A0A5E4XXK2</accession>
<dbReference type="Pfam" id="PF10097">
    <property type="entry name" value="DUF2335"/>
    <property type="match status" value="1"/>
</dbReference>
<dbReference type="Proteomes" id="UP000383971">
    <property type="component" value="Unassembled WGS sequence"/>
</dbReference>
<evidence type="ECO:0000313" key="4">
    <source>
        <dbReference type="Proteomes" id="UP000383971"/>
    </source>
</evidence>
<dbReference type="RefSeq" id="WP_174977308.1">
    <property type="nucleotide sequence ID" value="NZ_CABPSE010000017.1"/>
</dbReference>
<proteinExistence type="predicted"/>